<organism evidence="2 3">
    <name type="scientific">Cognatishimia activa</name>
    <dbReference type="NCBI Taxonomy" id="1715691"/>
    <lineage>
        <taxon>Bacteria</taxon>
        <taxon>Pseudomonadati</taxon>
        <taxon>Pseudomonadota</taxon>
        <taxon>Alphaproteobacteria</taxon>
        <taxon>Rhodobacterales</taxon>
        <taxon>Paracoccaceae</taxon>
        <taxon>Cognatishimia</taxon>
    </lineage>
</organism>
<feature type="transmembrane region" description="Helical" evidence="1">
    <location>
        <begin position="128"/>
        <end position="144"/>
    </location>
</feature>
<dbReference type="Proteomes" id="UP000665026">
    <property type="component" value="Chromosome"/>
</dbReference>
<gene>
    <name evidence="2" type="ORF">HZ995_04495</name>
</gene>
<keyword evidence="1" id="KW-0472">Membrane</keyword>
<protein>
    <recommendedName>
        <fullName evidence="4">Tripartite tricarboxylate transporter TctB family protein</fullName>
    </recommendedName>
</protein>
<feature type="transmembrane region" description="Helical" evidence="1">
    <location>
        <begin position="210"/>
        <end position="227"/>
    </location>
</feature>
<sequence>MVALEAKLNSPTEQEILRARDFWGAIVLFFLSVFFLWRTSFIPLFGQNRAGVSGADWYNSAALVPFGIFGALLVLSLVLMNISIKAGGARLALTRVGIGWNRSEALRFSTLALILFFYIVGLVPRVDFIIGSGLLITGLIYGYHGGRSDRMILVTLIVAIAGLYALAAHLPRSEWKAHDDDWVALVLWFGLTLWVLATNRQDRVARAIPIIAILAPTLLVLAMAFGFRQNVPNRSGLLFSQIEYHYFVNIKPLWSR</sequence>
<keyword evidence="1" id="KW-1133">Transmembrane helix</keyword>
<feature type="transmembrane region" description="Helical" evidence="1">
    <location>
        <begin position="105"/>
        <end position="122"/>
    </location>
</feature>
<evidence type="ECO:0000313" key="2">
    <source>
        <dbReference type="EMBL" id="QTN36783.1"/>
    </source>
</evidence>
<feature type="transmembrane region" description="Helical" evidence="1">
    <location>
        <begin position="182"/>
        <end position="198"/>
    </location>
</feature>
<keyword evidence="1" id="KW-0812">Transmembrane</keyword>
<dbReference type="AlphaFoldDB" id="A0A975ERF1"/>
<evidence type="ECO:0000256" key="1">
    <source>
        <dbReference type="SAM" id="Phobius"/>
    </source>
</evidence>
<name>A0A975ERF1_9RHOB</name>
<reference evidence="2" key="1">
    <citation type="submission" date="2020-07" db="EMBL/GenBank/DDBJ databases">
        <title>Genome sequences of bacteria associated with the marine, planktonic diatom Thalassiosira profunda strain ECT2AJA-044.</title>
        <authorList>
            <person name="Gargas C.B."/>
            <person name="Roberts W.R."/>
            <person name="Alverson A.J."/>
        </authorList>
    </citation>
    <scope>NUCLEOTIDE SEQUENCE</scope>
    <source>
        <strain evidence="2">ECT2AJA-044</strain>
    </source>
</reference>
<dbReference type="EMBL" id="CP060010">
    <property type="protein sequence ID" value="QTN36783.1"/>
    <property type="molecule type" value="Genomic_DNA"/>
</dbReference>
<proteinExistence type="predicted"/>
<evidence type="ECO:0008006" key="4">
    <source>
        <dbReference type="Google" id="ProtNLM"/>
    </source>
</evidence>
<feature type="transmembrane region" description="Helical" evidence="1">
    <location>
        <begin position="21"/>
        <end position="37"/>
    </location>
</feature>
<dbReference type="KEGG" id="cact:HZ995_04495"/>
<feature type="transmembrane region" description="Helical" evidence="1">
    <location>
        <begin position="151"/>
        <end position="170"/>
    </location>
</feature>
<evidence type="ECO:0000313" key="3">
    <source>
        <dbReference type="Proteomes" id="UP000665026"/>
    </source>
</evidence>
<feature type="transmembrane region" description="Helical" evidence="1">
    <location>
        <begin position="57"/>
        <end position="84"/>
    </location>
</feature>
<accession>A0A975ERF1</accession>